<dbReference type="PANTHER" id="PTHR35936">
    <property type="entry name" value="MEMBRANE-BOUND LYTIC MUREIN TRANSGLYCOSYLASE F"/>
    <property type="match status" value="1"/>
</dbReference>
<accession>A0ABT4A2L2</accession>
<reference evidence="4 5" key="1">
    <citation type="submission" date="2022-11" db="EMBL/GenBank/DDBJ databases">
        <title>Minimal conservation of predation-associated metabolite biosynthetic gene clusters underscores biosynthetic potential of Myxococcota including descriptions for ten novel species: Archangium lansinium sp. nov., Myxococcus landrumus sp. nov., Nannocystis bai.</title>
        <authorList>
            <person name="Ahearne A."/>
            <person name="Stevens C."/>
            <person name="Phillips K."/>
        </authorList>
    </citation>
    <scope>NUCLEOTIDE SEQUENCE [LARGE SCALE GENOMIC DNA]</scope>
    <source>
        <strain evidence="4 5">MIWBW</strain>
    </source>
</reference>
<organism evidence="4 5">
    <name type="scientific">Archangium lansingense</name>
    <dbReference type="NCBI Taxonomy" id="2995310"/>
    <lineage>
        <taxon>Bacteria</taxon>
        <taxon>Pseudomonadati</taxon>
        <taxon>Myxococcota</taxon>
        <taxon>Myxococcia</taxon>
        <taxon>Myxococcales</taxon>
        <taxon>Cystobacterineae</taxon>
        <taxon>Archangiaceae</taxon>
        <taxon>Archangium</taxon>
    </lineage>
</organism>
<feature type="chain" id="PRO_5045996778" evidence="2">
    <location>
        <begin position="23"/>
        <end position="509"/>
    </location>
</feature>
<dbReference type="SUPFAM" id="SSF53850">
    <property type="entry name" value="Periplasmic binding protein-like II"/>
    <property type="match status" value="1"/>
</dbReference>
<evidence type="ECO:0000313" key="5">
    <source>
        <dbReference type="Proteomes" id="UP001207654"/>
    </source>
</evidence>
<gene>
    <name evidence="4" type="ORF">OV287_15530</name>
</gene>
<evidence type="ECO:0000256" key="2">
    <source>
        <dbReference type="SAM" id="SignalP"/>
    </source>
</evidence>
<evidence type="ECO:0000256" key="1">
    <source>
        <dbReference type="ARBA" id="ARBA00022729"/>
    </source>
</evidence>
<proteinExistence type="predicted"/>
<dbReference type="PANTHER" id="PTHR35936:SF17">
    <property type="entry name" value="ARGININE-BINDING EXTRACELLULAR PROTEIN ARTP"/>
    <property type="match status" value="1"/>
</dbReference>
<dbReference type="EMBL" id="JAPNKA010000001">
    <property type="protein sequence ID" value="MCY1075884.1"/>
    <property type="molecule type" value="Genomic_DNA"/>
</dbReference>
<dbReference type="SMART" id="SM00062">
    <property type="entry name" value="PBPb"/>
    <property type="match status" value="1"/>
</dbReference>
<dbReference type="Gene3D" id="3.40.190.10">
    <property type="entry name" value="Periplasmic binding protein-like II"/>
    <property type="match status" value="2"/>
</dbReference>
<keyword evidence="1 2" id="KW-0732">Signal</keyword>
<comment type="caution">
    <text evidence="4">The sequence shown here is derived from an EMBL/GenBank/DDBJ whole genome shotgun (WGS) entry which is preliminary data.</text>
</comment>
<protein>
    <submittedName>
        <fullName evidence="4">Transporter substrate-binding domain-containing protein</fullName>
    </submittedName>
</protein>
<feature type="domain" description="Solute-binding protein family 3/N-terminal" evidence="3">
    <location>
        <begin position="47"/>
        <end position="264"/>
    </location>
</feature>
<dbReference type="Pfam" id="PF00497">
    <property type="entry name" value="SBP_bac_3"/>
    <property type="match status" value="1"/>
</dbReference>
<name>A0ABT4A2L2_9BACT</name>
<dbReference type="RefSeq" id="WP_267534797.1">
    <property type="nucleotide sequence ID" value="NZ_JAPNKA010000001.1"/>
</dbReference>
<evidence type="ECO:0000259" key="3">
    <source>
        <dbReference type="SMART" id="SM00062"/>
    </source>
</evidence>
<dbReference type="Proteomes" id="UP001207654">
    <property type="component" value="Unassembled WGS sequence"/>
</dbReference>
<evidence type="ECO:0000313" key="4">
    <source>
        <dbReference type="EMBL" id="MCY1075884.1"/>
    </source>
</evidence>
<feature type="signal peptide" evidence="2">
    <location>
        <begin position="1"/>
        <end position="22"/>
    </location>
</feature>
<sequence length="509" mass="54593">MKSRMRGWLALGAMAASVSTSAGCSCNGTAQPPEKVITVAAPTPPKPLRVALAGSYVPLHFPRAGQMEGLEADLARLIGQRLGRPVEFINPRSLSLDSVSAIAQGKVDLGLNSISPTESRRQQVDFTQPYVMISYRFAGGESCDSMVPDDAAGLAEVTGRVAVPKGPALEAAQRVLPQATLIPTTSSKLAVTAVQEDEADCALDEDVGLLQALEGTSLRIVGVEAGQSSLAIAVPKGQAATYDAVLRDLQPRLAELMTKWQPGQMKAPIPGLADAENLGVLCNVHEREVELREAPEWSASVRESWPCGTVVEILRESENRTPARQDDGELFGGLWFQVRVAANGKRGWAYGHDLFSWLRADDPEFPTTTDIDRELIGRKVAGRYAFGLALDQYSPSSEDDGPEMDEDLALPFLYMKGAPFVAPLHLPDRTDASWAHIPDSAEWMFLVLNSAGGSSTPRSISASSLGLVSYKIQMNVGIGYQDGGARATLTGEFAENTPQVSLTSIFRDE</sequence>
<dbReference type="PROSITE" id="PS51257">
    <property type="entry name" value="PROKAR_LIPOPROTEIN"/>
    <property type="match status" value="1"/>
</dbReference>
<keyword evidence="5" id="KW-1185">Reference proteome</keyword>
<dbReference type="InterPro" id="IPR001638">
    <property type="entry name" value="Solute-binding_3/MltF_N"/>
</dbReference>